<accession>A0A7D7RIA9</accession>
<dbReference type="KEGG" id="pdec:H1Q58_03210"/>
<organism evidence="1 2">
    <name type="scientific">Planococcus maritimus</name>
    <dbReference type="NCBI Taxonomy" id="192421"/>
    <lineage>
        <taxon>Bacteria</taxon>
        <taxon>Bacillati</taxon>
        <taxon>Bacillota</taxon>
        <taxon>Bacilli</taxon>
        <taxon>Bacillales</taxon>
        <taxon>Caryophanaceae</taxon>
        <taxon>Planococcus</taxon>
    </lineage>
</organism>
<dbReference type="EMBL" id="CP059540">
    <property type="protein sequence ID" value="QMT18043.1"/>
    <property type="molecule type" value="Genomic_DNA"/>
</dbReference>
<reference evidence="1 2" key="1">
    <citation type="submission" date="2020-07" db="EMBL/GenBank/DDBJ databases">
        <title>Screening of a cold-adapted Planococcus bacterium producing protease in traditional shrimp paste and protease identification by genome sequencing.</title>
        <authorList>
            <person name="Gao R."/>
            <person name="Leng W."/>
            <person name="Chu Q."/>
            <person name="Wu X."/>
            <person name="Liu H."/>
            <person name="Li X."/>
        </authorList>
    </citation>
    <scope>NUCLEOTIDE SEQUENCE [LARGE SCALE GENOMIC DNA]</scope>
    <source>
        <strain evidence="1 2">XJ11</strain>
    </source>
</reference>
<dbReference type="RefSeq" id="WP_145915674.1">
    <property type="nucleotide sequence ID" value="NZ_CP059540.1"/>
</dbReference>
<gene>
    <name evidence="1" type="ORF">H1Q58_03210</name>
</gene>
<protein>
    <submittedName>
        <fullName evidence="1">Uncharacterized protein</fullName>
    </submittedName>
</protein>
<dbReference type="AlphaFoldDB" id="A0A7D7RIA9"/>
<keyword evidence="2" id="KW-1185">Reference proteome</keyword>
<name>A0A7D7RIA9_PLAMR</name>
<sequence>MIFRWNEYREKDMVEVLDAEAVEQIFYTKLPLEDEEVYFNHSIDNPAAIQEFTDFLGQYKVKKIGVRDFSSSYPDEQFSFDLVYTDERNTIPSLIERNILLNEHDQYEITNGPVDYQWLQEFLEKHE</sequence>
<proteinExistence type="predicted"/>
<evidence type="ECO:0000313" key="2">
    <source>
        <dbReference type="Proteomes" id="UP000514716"/>
    </source>
</evidence>
<evidence type="ECO:0000313" key="1">
    <source>
        <dbReference type="EMBL" id="QMT18043.1"/>
    </source>
</evidence>
<dbReference type="Proteomes" id="UP000514716">
    <property type="component" value="Chromosome"/>
</dbReference>